<proteinExistence type="predicted"/>
<dbReference type="InterPro" id="IPR002035">
    <property type="entry name" value="VWF_A"/>
</dbReference>
<evidence type="ECO:0000256" key="1">
    <source>
        <dbReference type="SAM" id="Coils"/>
    </source>
</evidence>
<dbReference type="InterPro" id="IPR036465">
    <property type="entry name" value="vWFA_dom_sf"/>
</dbReference>
<dbReference type="PROSITE" id="PS51257">
    <property type="entry name" value="PROKAR_LIPOPROTEIN"/>
    <property type="match status" value="1"/>
</dbReference>
<dbReference type="SMART" id="SM00327">
    <property type="entry name" value="VWA"/>
    <property type="match status" value="1"/>
</dbReference>
<dbReference type="AlphaFoldDB" id="A0A4R2RNX2"/>
<evidence type="ECO:0000259" key="3">
    <source>
        <dbReference type="PROSITE" id="PS50234"/>
    </source>
</evidence>
<dbReference type="EMBL" id="SLXV01000044">
    <property type="protein sequence ID" value="TCP64017.1"/>
    <property type="molecule type" value="Genomic_DNA"/>
</dbReference>
<feature type="coiled-coil region" evidence="1">
    <location>
        <begin position="373"/>
        <end position="403"/>
    </location>
</feature>
<feature type="domain" description="VWFA" evidence="3">
    <location>
        <begin position="171"/>
        <end position="364"/>
    </location>
</feature>
<dbReference type="RefSeq" id="WP_165873800.1">
    <property type="nucleotide sequence ID" value="NZ_SLXV01000044.1"/>
</dbReference>
<organism evidence="4 5">
    <name type="scientific">Baia soyae</name>
    <dbReference type="NCBI Taxonomy" id="1544746"/>
    <lineage>
        <taxon>Bacteria</taxon>
        <taxon>Bacillati</taxon>
        <taxon>Bacillota</taxon>
        <taxon>Bacilli</taxon>
        <taxon>Bacillales</taxon>
        <taxon>Thermoactinomycetaceae</taxon>
        <taxon>Baia</taxon>
    </lineage>
</organism>
<keyword evidence="5" id="KW-1185">Reference proteome</keyword>
<sequence>MRKLPLKQVICVTAATVLMSGCSTVVQQIQETTGNEIRKVEESKASAPTELKSKQVMKEIDTSPGPHTKIVDILQDPGKGSFSGDKFNQSKVNQALDQMPIGLERDAAFQYLLGLLGENYKQLVTVYDDVEMVDLQEQARVLSDIAKDHQAKPVTAEEQAGIHAGEVKHNQILFLIDASSSMGKDLQGKSKMEWIKAALTQATKAIPKGTQIHVRMFGKEGGVDDKDPGQSCKDTSLLYSGVEWTAPVWSKSMNQLEPKDGWNPAGLAIQEGAKDLSAHKEKSHENRVVLITDGVDKCKTNPDQQAKQLSHSDLHAAINVISFGSNLQEEKQVSSIAGQSGGEFISIKDGKKLIQALQSVTKEIKLMDTPWQIRALEKSANTLQNTRDQLKDEHQNLSDVTKNEQEHLQAANEYIYNQSKIEKTDYERIGQWIDQRYEQVDGHIQKQYKKSNGKLRKDWLSQVDNLEKSWDKTNSKNTPKPFAEKKTEMMGDAK</sequence>
<feature type="region of interest" description="Disordered" evidence="2">
    <location>
        <begin position="466"/>
        <end position="494"/>
    </location>
</feature>
<protein>
    <submittedName>
        <fullName evidence="4">Mg-chelatase subunit ChlD</fullName>
    </submittedName>
</protein>
<keyword evidence="1" id="KW-0175">Coiled coil</keyword>
<reference evidence="4 5" key="1">
    <citation type="submission" date="2019-03" db="EMBL/GenBank/DDBJ databases">
        <title>Genomic Encyclopedia of Type Strains, Phase IV (KMG-IV): sequencing the most valuable type-strain genomes for metagenomic binning, comparative biology and taxonomic classification.</title>
        <authorList>
            <person name="Goeker M."/>
        </authorList>
    </citation>
    <scope>NUCLEOTIDE SEQUENCE [LARGE SCALE GENOMIC DNA]</scope>
    <source>
        <strain evidence="4 5">DSM 46831</strain>
    </source>
</reference>
<evidence type="ECO:0000256" key="2">
    <source>
        <dbReference type="SAM" id="MobiDB-lite"/>
    </source>
</evidence>
<comment type="caution">
    <text evidence="4">The sequence shown here is derived from an EMBL/GenBank/DDBJ whole genome shotgun (WGS) entry which is preliminary data.</text>
</comment>
<name>A0A4R2RNX2_9BACL</name>
<dbReference type="Proteomes" id="UP000294746">
    <property type="component" value="Unassembled WGS sequence"/>
</dbReference>
<evidence type="ECO:0000313" key="5">
    <source>
        <dbReference type="Proteomes" id="UP000294746"/>
    </source>
</evidence>
<evidence type="ECO:0000313" key="4">
    <source>
        <dbReference type="EMBL" id="TCP64017.1"/>
    </source>
</evidence>
<dbReference type="Gene3D" id="3.40.50.410">
    <property type="entry name" value="von Willebrand factor, type A domain"/>
    <property type="match status" value="1"/>
</dbReference>
<accession>A0A4R2RNX2</accession>
<dbReference type="PROSITE" id="PS50234">
    <property type="entry name" value="VWFA"/>
    <property type="match status" value="1"/>
</dbReference>
<dbReference type="SUPFAM" id="SSF53300">
    <property type="entry name" value="vWA-like"/>
    <property type="match status" value="1"/>
</dbReference>
<feature type="compositionally biased region" description="Basic and acidic residues" evidence="2">
    <location>
        <begin position="482"/>
        <end position="494"/>
    </location>
</feature>
<dbReference type="Pfam" id="PF00092">
    <property type="entry name" value="VWA"/>
    <property type="match status" value="1"/>
</dbReference>
<gene>
    <name evidence="4" type="ORF">EDD57_1445</name>
</gene>